<dbReference type="Pfam" id="PF06965">
    <property type="entry name" value="Na_H_antiport_1"/>
    <property type="match status" value="1"/>
</dbReference>
<keyword evidence="2 7" id="KW-1003">Cell membrane</keyword>
<evidence type="ECO:0000256" key="5">
    <source>
        <dbReference type="ARBA" id="ARBA00022989"/>
    </source>
</evidence>
<keyword evidence="7" id="KW-0050">Antiport</keyword>
<dbReference type="STRING" id="679897.HMU10090"/>
<evidence type="ECO:0000313" key="8">
    <source>
        <dbReference type="EMBL" id="CBG40266.1"/>
    </source>
</evidence>
<feature type="transmembrane region" description="Helical" evidence="7">
    <location>
        <begin position="20"/>
        <end position="45"/>
    </location>
</feature>
<evidence type="ECO:0000256" key="6">
    <source>
        <dbReference type="ARBA" id="ARBA00023136"/>
    </source>
</evidence>
<feature type="transmembrane region" description="Helical" evidence="7">
    <location>
        <begin position="157"/>
        <end position="179"/>
    </location>
</feature>
<dbReference type="eggNOG" id="COG3004">
    <property type="taxonomic scope" value="Bacteria"/>
</dbReference>
<name>D3UIE3_HELM1</name>
<keyword evidence="7" id="KW-0915">Sodium</keyword>
<dbReference type="EMBL" id="FN555004">
    <property type="protein sequence ID" value="CBG40266.1"/>
    <property type="molecule type" value="Genomic_DNA"/>
</dbReference>
<comment type="similarity">
    <text evidence="7">Belongs to the NhaA Na(+)/H(+) (TC 2.A.33) antiporter family.</text>
</comment>
<reference evidence="8 9" key="1">
    <citation type="journal article" date="2010" name="BMC Genomics">
        <title>Comparative genomics and proteomics of Helicobacter mustelae, an ulcerogenic and carcinogenic gastric pathogen.</title>
        <authorList>
            <person name="O'Toole P.W."/>
            <person name="Snelling W.J."/>
            <person name="Canchaya C."/>
            <person name="Forde B.M."/>
            <person name="Hardie K.R."/>
            <person name="Josenhans C."/>
            <person name="Graham R.L.J."/>
            <person name="McMullan G."/>
            <person name="Parkhill J."/>
            <person name="Belda E."/>
            <person name="Bentley S.D."/>
        </authorList>
    </citation>
    <scope>NUCLEOTIDE SEQUENCE [LARGE SCALE GENOMIC DNA]</scope>
    <source>
        <strain evidence="9">ATCC 43772 / LMG 18044 / NCTC 12198 / 12198</strain>
    </source>
</reference>
<dbReference type="Proteomes" id="UP000001522">
    <property type="component" value="Chromosome"/>
</dbReference>
<keyword evidence="5 7" id="KW-1133">Transmembrane helix</keyword>
<dbReference type="GO" id="GO:0015385">
    <property type="term" value="F:sodium:proton antiporter activity"/>
    <property type="evidence" value="ECO:0007669"/>
    <property type="project" value="UniProtKB-UniRule"/>
</dbReference>
<protein>
    <recommendedName>
        <fullName evidence="7">Na(+)/H(+) antiporter NhaA</fullName>
    </recommendedName>
    <alternativeName>
        <fullName evidence="7">Sodium/proton antiporter NhaA</fullName>
    </alternativeName>
</protein>
<dbReference type="RefSeq" id="WP_013023338.1">
    <property type="nucleotide sequence ID" value="NC_013949.1"/>
</dbReference>
<comment type="catalytic activity">
    <reaction evidence="7">
        <text>Na(+)(in) + 2 H(+)(out) = Na(+)(out) + 2 H(+)(in)</text>
        <dbReference type="Rhea" id="RHEA:29251"/>
        <dbReference type="ChEBI" id="CHEBI:15378"/>
        <dbReference type="ChEBI" id="CHEBI:29101"/>
    </reaction>
</comment>
<gene>
    <name evidence="7 8" type="primary">nhaA</name>
    <name evidence="8" type="ordered locus">HMU10090</name>
</gene>
<dbReference type="InterPro" id="IPR004670">
    <property type="entry name" value="NhaA"/>
</dbReference>
<dbReference type="AlphaFoldDB" id="D3UIE3"/>
<evidence type="ECO:0000256" key="7">
    <source>
        <dbReference type="HAMAP-Rule" id="MF_01844"/>
    </source>
</evidence>
<proteinExistence type="inferred from homology"/>
<comment type="function">
    <text evidence="7">Na(+)/H(+) antiporter that extrudes sodium in exchange for external protons.</text>
</comment>
<dbReference type="HAMAP" id="MF_01844">
    <property type="entry name" value="NhaA"/>
    <property type="match status" value="1"/>
</dbReference>
<keyword evidence="6 7" id="KW-0472">Membrane</keyword>
<dbReference type="PANTHER" id="PTHR30341">
    <property type="entry name" value="SODIUM ION/PROTON ANTIPORTER NHAA-RELATED"/>
    <property type="match status" value="1"/>
</dbReference>
<dbReference type="HOGENOM" id="CLU_015803_1_2_7"/>
<feature type="transmembrane region" description="Helical" evidence="7">
    <location>
        <begin position="97"/>
        <end position="119"/>
    </location>
</feature>
<dbReference type="NCBIfam" id="TIGR00773">
    <property type="entry name" value="NhaA"/>
    <property type="match status" value="1"/>
</dbReference>
<feature type="transmembrane region" description="Helical" evidence="7">
    <location>
        <begin position="406"/>
        <end position="426"/>
    </location>
</feature>
<dbReference type="InterPro" id="IPR023171">
    <property type="entry name" value="Na/H_antiporter_dom_sf"/>
</dbReference>
<evidence type="ECO:0000256" key="1">
    <source>
        <dbReference type="ARBA" id="ARBA00004429"/>
    </source>
</evidence>
<dbReference type="Gene3D" id="1.20.1530.10">
    <property type="entry name" value="Na+/H+ antiporter like domain"/>
    <property type="match status" value="1"/>
</dbReference>
<organism evidence="8 9">
    <name type="scientific">Helicobacter mustelae (strain ATCC 43772 / CCUG 25715 / CIP 103759 / LMG 18044 / NCTC 12198 / R85-136P)</name>
    <name type="common">Campylobacter mustelae</name>
    <dbReference type="NCBI Taxonomy" id="679897"/>
    <lineage>
        <taxon>Bacteria</taxon>
        <taxon>Pseudomonadati</taxon>
        <taxon>Campylobacterota</taxon>
        <taxon>Epsilonproteobacteria</taxon>
        <taxon>Campylobacterales</taxon>
        <taxon>Helicobacteraceae</taxon>
        <taxon>Helicobacter</taxon>
    </lineage>
</organism>
<sequence length="434" mass="48231">MRQQLFLERLFLRFVKSESFSGICLFISMLLAFIAANSGFSDWYFKLWHTEFGFSFGGHFLGFELYHWINDVLMSFFFLMVGLEIKREFLIGELSGLQKAIFPVVAALGGMVIPGMIYYGLNLGTESSRGFGIPMATDIAFALGVILLLGKRVPFSLKVFLVTLAVVDDLGAIIVIALFYTTQIYWNYLFFAALVIVVLIFFNKIGIKNLIPYLLLGVLLWYLVHHSGIHATISAVVLAFCIPLQPRLKQAAVLKSFKESISKLNQAVQEKIDGLEHKEIQSLYKKSSHFQSPLERLEHMLHPLSAYFIMPLFAFANAGVRVTSEINLQIDHIFLGILLGLFIGKPLGIFLITFLCDKIGIAKKPEAVGWMHIFGAGTLAGIGFTMSIFVSNLAFSHPASAEVAKVAILSSSFLSAVAGSLLLLLFDRFANKAK</sequence>
<feature type="transmembrane region" description="Helical" evidence="7">
    <location>
        <begin position="131"/>
        <end position="150"/>
    </location>
</feature>
<feature type="transmembrane region" description="Helical" evidence="7">
    <location>
        <begin position="332"/>
        <end position="356"/>
    </location>
</feature>
<evidence type="ECO:0000313" key="9">
    <source>
        <dbReference type="Proteomes" id="UP000001522"/>
    </source>
</evidence>
<feature type="transmembrane region" description="Helical" evidence="7">
    <location>
        <begin position="368"/>
        <end position="394"/>
    </location>
</feature>
<accession>D3UIE3</accession>
<dbReference type="NCBIfam" id="NF011428">
    <property type="entry name" value="PRK14856.1"/>
    <property type="match status" value="1"/>
</dbReference>
<feature type="transmembrane region" description="Helical" evidence="7">
    <location>
        <begin position="230"/>
        <end position="248"/>
    </location>
</feature>
<keyword evidence="3 7" id="KW-0997">Cell inner membrane</keyword>
<dbReference type="KEGG" id="hms:HMU10090"/>
<keyword evidence="7" id="KW-0813">Transport</keyword>
<dbReference type="PANTHER" id="PTHR30341:SF0">
    <property type="entry name" value="NA(+)_H(+) ANTIPORTER NHAA"/>
    <property type="match status" value="1"/>
</dbReference>
<evidence type="ECO:0000256" key="3">
    <source>
        <dbReference type="ARBA" id="ARBA00022519"/>
    </source>
</evidence>
<keyword evidence="7" id="KW-0406">Ion transport</keyword>
<evidence type="ECO:0000256" key="2">
    <source>
        <dbReference type="ARBA" id="ARBA00022475"/>
    </source>
</evidence>
<dbReference type="GO" id="GO:0005886">
    <property type="term" value="C:plasma membrane"/>
    <property type="evidence" value="ECO:0007669"/>
    <property type="project" value="UniProtKB-SubCell"/>
</dbReference>
<keyword evidence="4 7" id="KW-0812">Transmembrane</keyword>
<keyword evidence="9" id="KW-1185">Reference proteome</keyword>
<evidence type="ECO:0000256" key="4">
    <source>
        <dbReference type="ARBA" id="ARBA00022692"/>
    </source>
</evidence>
<comment type="subcellular location">
    <subcellularLocation>
        <location evidence="1 7">Cell inner membrane</location>
        <topology evidence="1 7">Multi-pass membrane protein</topology>
    </subcellularLocation>
</comment>
<dbReference type="GO" id="GO:0006885">
    <property type="term" value="P:regulation of pH"/>
    <property type="evidence" value="ECO:0007669"/>
    <property type="project" value="UniProtKB-UniRule"/>
</dbReference>
<keyword evidence="7" id="KW-0739">Sodium transport</keyword>
<feature type="transmembrane region" description="Helical" evidence="7">
    <location>
        <begin position="185"/>
        <end position="202"/>
    </location>
</feature>
<feature type="transmembrane region" description="Helical" evidence="7">
    <location>
        <begin position="300"/>
        <end position="320"/>
    </location>
</feature>